<feature type="domain" description="Major facilitator superfamily (MFS) profile" evidence="9">
    <location>
        <begin position="52"/>
        <end position="501"/>
    </location>
</feature>
<keyword evidence="2" id="KW-0813">Transport</keyword>
<evidence type="ECO:0000256" key="4">
    <source>
        <dbReference type="ARBA" id="ARBA00022692"/>
    </source>
</evidence>
<dbReference type="PANTHER" id="PTHR42718">
    <property type="entry name" value="MAJOR FACILITATOR SUPERFAMILY MULTIDRUG TRANSPORTER MFSC"/>
    <property type="match status" value="1"/>
</dbReference>
<reference evidence="10 11" key="1">
    <citation type="submission" date="2019-05" db="EMBL/GenBank/DDBJ databases">
        <title>Nakamurella sp. N5BH11, whole genome shotgun sequence.</title>
        <authorList>
            <person name="Tuo L."/>
        </authorList>
    </citation>
    <scope>NUCLEOTIDE SEQUENCE [LARGE SCALE GENOMIC DNA]</scope>
    <source>
        <strain evidence="10 11">N5BH11</strain>
    </source>
</reference>
<feature type="transmembrane region" description="Helical" evidence="8">
    <location>
        <begin position="88"/>
        <end position="110"/>
    </location>
</feature>
<dbReference type="SUPFAM" id="SSF103473">
    <property type="entry name" value="MFS general substrate transporter"/>
    <property type="match status" value="1"/>
</dbReference>
<gene>
    <name evidence="10" type="ORF">FDO65_21545</name>
</gene>
<comment type="caution">
    <text evidence="10">The sequence shown here is derived from an EMBL/GenBank/DDBJ whole genome shotgun (WGS) entry which is preliminary data.</text>
</comment>
<feature type="transmembrane region" description="Helical" evidence="8">
    <location>
        <begin position="308"/>
        <end position="327"/>
    </location>
</feature>
<evidence type="ECO:0000313" key="11">
    <source>
        <dbReference type="Proteomes" id="UP000306985"/>
    </source>
</evidence>
<organism evidence="10 11">
    <name type="scientific">Nakamurella flava</name>
    <dbReference type="NCBI Taxonomy" id="2576308"/>
    <lineage>
        <taxon>Bacteria</taxon>
        <taxon>Bacillati</taxon>
        <taxon>Actinomycetota</taxon>
        <taxon>Actinomycetes</taxon>
        <taxon>Nakamurellales</taxon>
        <taxon>Nakamurellaceae</taxon>
        <taxon>Nakamurella</taxon>
    </lineage>
</organism>
<feature type="transmembrane region" description="Helical" evidence="8">
    <location>
        <begin position="398"/>
        <end position="420"/>
    </location>
</feature>
<feature type="transmembrane region" description="Helical" evidence="8">
    <location>
        <begin position="143"/>
        <end position="166"/>
    </location>
</feature>
<feature type="compositionally biased region" description="Low complexity" evidence="7">
    <location>
        <begin position="14"/>
        <end position="25"/>
    </location>
</feature>
<evidence type="ECO:0000256" key="6">
    <source>
        <dbReference type="ARBA" id="ARBA00023136"/>
    </source>
</evidence>
<feature type="transmembrane region" description="Helical" evidence="8">
    <location>
        <begin position="178"/>
        <end position="198"/>
    </location>
</feature>
<dbReference type="Gene3D" id="1.20.1250.20">
    <property type="entry name" value="MFS general substrate transporter like domains"/>
    <property type="match status" value="1"/>
</dbReference>
<protein>
    <submittedName>
        <fullName evidence="10">MFS transporter</fullName>
    </submittedName>
</protein>
<sequence length="501" mass="51025">MNTTVPAARGSPDGRGPVRNPRPNRYAGPSLTRVTAASPSPSVKRPARPALVLATVCAALGIISIDVTVLHVAAPSIQRALDPTPGELLWIIDVFPFVVAPLLLSAGVLGDRFGRRLFLVVGLAVFGLASGWAAFAGDPTTLILARAVSAVGGSMAMPSTMSMIRVAYPDRATRVRAVAIWSMTSAGAAAAGPVIGGFLVEHFWWGSVFLVNVPVCAVVIVAALAWTRESRSDRPARFDLVSQLLAVGAVLAACLAANELADHAVLVSAVSAVVSAGLVVAFLRRQRAAMAAGVQPTLDLGLFADRSFSAALVAIFLAMFAIVGLDLQFAQHLQLSRGLAAFTAALMLLPLALATMAGGFCSPWLLRRLGHRRTISGGLVVAGLALVPVVALGGAESFVVFGICTGVVGFSVEVVAVAANDLIISSAGEHEVGGAAALEEIAYDLGGGFGVAVLGAVAATAVVAGGDDGFVRAVGGSVVVLVAVGLVMAGLLRRADVQTRA</sequence>
<dbReference type="InterPro" id="IPR011701">
    <property type="entry name" value="MFS"/>
</dbReference>
<evidence type="ECO:0000256" key="5">
    <source>
        <dbReference type="ARBA" id="ARBA00022989"/>
    </source>
</evidence>
<feature type="transmembrane region" description="Helical" evidence="8">
    <location>
        <begin position="441"/>
        <end position="464"/>
    </location>
</feature>
<dbReference type="Pfam" id="PF07690">
    <property type="entry name" value="MFS_1"/>
    <property type="match status" value="1"/>
</dbReference>
<feature type="transmembrane region" description="Helical" evidence="8">
    <location>
        <begin position="374"/>
        <end position="392"/>
    </location>
</feature>
<evidence type="ECO:0000256" key="8">
    <source>
        <dbReference type="SAM" id="Phobius"/>
    </source>
</evidence>
<accession>A0A4U6Q6E4</accession>
<keyword evidence="5 8" id="KW-1133">Transmembrane helix</keyword>
<feature type="transmembrane region" description="Helical" evidence="8">
    <location>
        <begin position="204"/>
        <end position="226"/>
    </location>
</feature>
<feature type="transmembrane region" description="Helical" evidence="8">
    <location>
        <begin position="238"/>
        <end position="258"/>
    </location>
</feature>
<dbReference type="Gene3D" id="1.20.1720.10">
    <property type="entry name" value="Multidrug resistance protein D"/>
    <property type="match status" value="1"/>
</dbReference>
<feature type="transmembrane region" description="Helical" evidence="8">
    <location>
        <begin position="50"/>
        <end position="73"/>
    </location>
</feature>
<dbReference type="Proteomes" id="UP000306985">
    <property type="component" value="Unassembled WGS sequence"/>
</dbReference>
<dbReference type="PROSITE" id="PS50850">
    <property type="entry name" value="MFS"/>
    <property type="match status" value="1"/>
</dbReference>
<feature type="transmembrane region" description="Helical" evidence="8">
    <location>
        <begin position="264"/>
        <end position="283"/>
    </location>
</feature>
<feature type="transmembrane region" description="Helical" evidence="8">
    <location>
        <begin position="117"/>
        <end position="137"/>
    </location>
</feature>
<dbReference type="PANTHER" id="PTHR42718:SF47">
    <property type="entry name" value="METHYL VIOLOGEN RESISTANCE PROTEIN SMVA"/>
    <property type="match status" value="1"/>
</dbReference>
<dbReference type="OrthoDB" id="9781469at2"/>
<dbReference type="GO" id="GO:0005886">
    <property type="term" value="C:plasma membrane"/>
    <property type="evidence" value="ECO:0007669"/>
    <property type="project" value="UniProtKB-SubCell"/>
</dbReference>
<dbReference type="CDD" id="cd17321">
    <property type="entry name" value="MFS_MMR_MDR_like"/>
    <property type="match status" value="1"/>
</dbReference>
<dbReference type="EMBL" id="SZZH01000008">
    <property type="protein sequence ID" value="TKV56162.1"/>
    <property type="molecule type" value="Genomic_DNA"/>
</dbReference>
<dbReference type="AlphaFoldDB" id="A0A4U6Q6E4"/>
<evidence type="ECO:0000259" key="9">
    <source>
        <dbReference type="PROSITE" id="PS50850"/>
    </source>
</evidence>
<dbReference type="GO" id="GO:0022857">
    <property type="term" value="F:transmembrane transporter activity"/>
    <property type="evidence" value="ECO:0007669"/>
    <property type="project" value="InterPro"/>
</dbReference>
<keyword evidence="4 8" id="KW-0812">Transmembrane</keyword>
<keyword evidence="11" id="KW-1185">Reference proteome</keyword>
<keyword evidence="3" id="KW-1003">Cell membrane</keyword>
<feature type="transmembrane region" description="Helical" evidence="8">
    <location>
        <begin position="470"/>
        <end position="492"/>
    </location>
</feature>
<dbReference type="InterPro" id="IPR036259">
    <property type="entry name" value="MFS_trans_sf"/>
</dbReference>
<feature type="transmembrane region" description="Helical" evidence="8">
    <location>
        <begin position="339"/>
        <end position="362"/>
    </location>
</feature>
<evidence type="ECO:0000256" key="1">
    <source>
        <dbReference type="ARBA" id="ARBA00004651"/>
    </source>
</evidence>
<keyword evidence="6 8" id="KW-0472">Membrane</keyword>
<dbReference type="InterPro" id="IPR020846">
    <property type="entry name" value="MFS_dom"/>
</dbReference>
<name>A0A4U6Q6E4_9ACTN</name>
<evidence type="ECO:0000256" key="7">
    <source>
        <dbReference type="SAM" id="MobiDB-lite"/>
    </source>
</evidence>
<feature type="compositionally biased region" description="Polar residues" evidence="7">
    <location>
        <begin position="32"/>
        <end position="41"/>
    </location>
</feature>
<evidence type="ECO:0000256" key="2">
    <source>
        <dbReference type="ARBA" id="ARBA00022448"/>
    </source>
</evidence>
<evidence type="ECO:0000313" key="10">
    <source>
        <dbReference type="EMBL" id="TKV56162.1"/>
    </source>
</evidence>
<comment type="subcellular location">
    <subcellularLocation>
        <location evidence="1">Cell membrane</location>
        <topology evidence="1">Multi-pass membrane protein</topology>
    </subcellularLocation>
</comment>
<proteinExistence type="predicted"/>
<feature type="region of interest" description="Disordered" evidence="7">
    <location>
        <begin position="1"/>
        <end position="44"/>
    </location>
</feature>
<evidence type="ECO:0000256" key="3">
    <source>
        <dbReference type="ARBA" id="ARBA00022475"/>
    </source>
</evidence>